<feature type="compositionally biased region" description="Low complexity" evidence="1">
    <location>
        <begin position="466"/>
        <end position="479"/>
    </location>
</feature>
<dbReference type="GO" id="GO:0016791">
    <property type="term" value="F:phosphatase activity"/>
    <property type="evidence" value="ECO:0007669"/>
    <property type="project" value="InterPro"/>
</dbReference>
<evidence type="ECO:0000313" key="3">
    <source>
        <dbReference type="EMBL" id="KMZ84642.1"/>
    </source>
</evidence>
<feature type="region of interest" description="Disordered" evidence="1">
    <location>
        <begin position="103"/>
        <end position="503"/>
    </location>
</feature>
<accession>A0A0J9SRQ5</accession>
<dbReference type="PANTHER" id="PTHR16320">
    <property type="entry name" value="SPHINGOMYELINASE FAMILY MEMBER"/>
    <property type="match status" value="1"/>
</dbReference>
<dbReference type="EMBL" id="KQ234858">
    <property type="protein sequence ID" value="KMZ84642.1"/>
    <property type="molecule type" value="Genomic_DNA"/>
</dbReference>
<dbReference type="SUPFAM" id="SSF56219">
    <property type="entry name" value="DNase I-like"/>
    <property type="match status" value="2"/>
</dbReference>
<dbReference type="Gene3D" id="3.60.10.10">
    <property type="entry name" value="Endonuclease/exonuclease/phosphatase"/>
    <property type="match status" value="2"/>
</dbReference>
<dbReference type="InterPro" id="IPR038772">
    <property type="entry name" value="Sph/SMPD2-like"/>
</dbReference>
<feature type="region of interest" description="Disordered" evidence="1">
    <location>
        <begin position="735"/>
        <end position="763"/>
    </location>
</feature>
<proteinExistence type="predicted"/>
<dbReference type="AlphaFoldDB" id="A0A0J9SRQ5"/>
<dbReference type="InterPro" id="IPR000300">
    <property type="entry name" value="IPPc"/>
</dbReference>
<dbReference type="PANTHER" id="PTHR16320:SF23">
    <property type="entry name" value="SPHINGOMYELINASE C 1"/>
    <property type="match status" value="1"/>
</dbReference>
<sequence length="763" mass="81846">MENLNALTDTTLTIMSYNVQMLSVPLSNQINLSTRQDAVIDYICSLDDLHNIDILVLNEVFTSNCYDMLTKGKVKDKFPYHTNVIGTKCQGPEKWSSSIVEVKEDSEAGTSTNGKAPKKKATAGKAPAPSELNRKVVSAKAPLKAATTKAAASKGAPPKAATSKAATTKAVTSKGAPPKAAPSKAAPPKAAPSKAAPHKAAPSKAAPPKAAPPKAATSKVTPPRGQETSILNSSDTNNNDQEEAGETLHLDSSDTNNRGDSECILSLGCGLESGNKVKGKPTSRSYKAVPNGNGKRGGKRDGAEGAAKVESTSSDKKAQCSETDDGMAVPGKRQNRRVSSRGAAGADKLSEKSGSLLSNQSSGQRSNQSSGQRSNQSSGQRSDKAGSSKRAKGAGKKEGPGKNPQAKVGVGTKESRSSNGTNGKVSTQRGNPADGKVSTQRGIPTDGKVITQGGNPTKGICDATSEAKTSVSNSVSSAENVKEKKWEGKKKKKKKNNQQNVTSFDSVSGKSKFYQVLNGGVIVLSKHAFMHKHALIYSNCKFPDMFCTKGAIYLKCCVNNKPVNVIATHLQAGDTSDQQNCRWKQLNELSNWVYNGAPSFHIKKNEPLFFVGDFNIRYHLDKSFFDRVLSSGCLNSSVTKKALETTYDSYLNDYCMHMERDYSFKYNYTLDYILVNNDSDVKTLVPQTAIQKDYRPIQIIKSLLGFIPYKCTYIHHPSDHFPIYATFKIPNQRGELQGRASPPRAQAGAEVEAEVEAEAQTQT</sequence>
<feature type="domain" description="Inositol polyphosphate-related phosphatase" evidence="2">
    <location>
        <begin position="542"/>
        <end position="725"/>
    </location>
</feature>
<evidence type="ECO:0000259" key="2">
    <source>
        <dbReference type="Pfam" id="PF22669"/>
    </source>
</evidence>
<feature type="compositionally biased region" description="Low complexity" evidence="1">
    <location>
        <begin position="138"/>
        <end position="216"/>
    </location>
</feature>
<dbReference type="OrthoDB" id="40902at2759"/>
<feature type="compositionally biased region" description="Low complexity" evidence="1">
    <location>
        <begin position="353"/>
        <end position="380"/>
    </location>
</feature>
<feature type="compositionally biased region" description="Basic residues" evidence="1">
    <location>
        <begin position="487"/>
        <end position="496"/>
    </location>
</feature>
<feature type="compositionally biased region" description="Basic and acidic residues" evidence="1">
    <location>
        <begin position="246"/>
        <end position="261"/>
    </location>
</feature>
<reference evidence="3 4" key="1">
    <citation type="submission" date="2011-08" db="EMBL/GenBank/DDBJ databases">
        <title>The Genome Sequence of Plasmodium vivax Brazil I.</title>
        <authorList>
            <consortium name="The Broad Institute Genome Sequencing Platform"/>
            <consortium name="The Broad Institute Genome Sequencing Center for Infectious Disease"/>
            <person name="Neafsey D."/>
            <person name="Carlton J."/>
            <person name="Barnwell J."/>
            <person name="Collins W."/>
            <person name="Escalante A."/>
            <person name="Mullikin J."/>
            <person name="Saul A."/>
            <person name="Guigo R."/>
            <person name="Camara F."/>
            <person name="Young S.K."/>
            <person name="Zeng Q."/>
            <person name="Gargeya S."/>
            <person name="Fitzgerald M."/>
            <person name="Haas B."/>
            <person name="Abouelleil A."/>
            <person name="Alvarado L."/>
            <person name="Arachchi H.M."/>
            <person name="Berlin A."/>
            <person name="Brown A."/>
            <person name="Chapman S.B."/>
            <person name="Chen Z."/>
            <person name="Dunbar C."/>
            <person name="Freedman E."/>
            <person name="Gearin G."/>
            <person name="Gellesch M."/>
            <person name="Goldberg J."/>
            <person name="Griggs A."/>
            <person name="Gujja S."/>
            <person name="Heiman D."/>
            <person name="Howarth C."/>
            <person name="Larson L."/>
            <person name="Lui A."/>
            <person name="MacDonald P.J.P."/>
            <person name="Montmayeur A."/>
            <person name="Murphy C."/>
            <person name="Neiman D."/>
            <person name="Pearson M."/>
            <person name="Priest M."/>
            <person name="Roberts A."/>
            <person name="Saif S."/>
            <person name="Shea T."/>
            <person name="Shenoy N."/>
            <person name="Sisk P."/>
            <person name="Stolte C."/>
            <person name="Sykes S."/>
            <person name="Wortman J."/>
            <person name="Nusbaum C."/>
            <person name="Birren B."/>
        </authorList>
    </citation>
    <scope>NUCLEOTIDE SEQUENCE [LARGE SCALE GENOMIC DNA]</scope>
    <source>
        <strain evidence="3 4">Brazil I</strain>
    </source>
</reference>
<feature type="compositionally biased region" description="Polar residues" evidence="1">
    <location>
        <begin position="226"/>
        <end position="239"/>
    </location>
</feature>
<organism evidence="3 4">
    <name type="scientific">Plasmodium vivax (strain Brazil I)</name>
    <dbReference type="NCBI Taxonomy" id="1033975"/>
    <lineage>
        <taxon>Eukaryota</taxon>
        <taxon>Sar</taxon>
        <taxon>Alveolata</taxon>
        <taxon>Apicomplexa</taxon>
        <taxon>Aconoidasida</taxon>
        <taxon>Haemosporida</taxon>
        <taxon>Plasmodiidae</taxon>
        <taxon>Plasmodium</taxon>
        <taxon>Plasmodium (Plasmodium)</taxon>
    </lineage>
</organism>
<gene>
    <name evidence="3" type="ORF">PVBG_00422</name>
</gene>
<dbReference type="Proteomes" id="UP000053327">
    <property type="component" value="Unassembled WGS sequence"/>
</dbReference>
<feature type="compositionally biased region" description="Polar residues" evidence="1">
    <location>
        <begin position="417"/>
        <end position="430"/>
    </location>
</feature>
<evidence type="ECO:0000313" key="4">
    <source>
        <dbReference type="Proteomes" id="UP000053327"/>
    </source>
</evidence>
<evidence type="ECO:0000256" key="1">
    <source>
        <dbReference type="SAM" id="MobiDB-lite"/>
    </source>
</evidence>
<dbReference type="GO" id="GO:0046856">
    <property type="term" value="P:phosphatidylinositol dephosphorylation"/>
    <property type="evidence" value="ECO:0007669"/>
    <property type="project" value="InterPro"/>
</dbReference>
<protein>
    <submittedName>
        <fullName evidence="3">Sphingomyelin phosphodiesterase</fullName>
    </submittedName>
</protein>
<dbReference type="GO" id="GO:0004767">
    <property type="term" value="F:sphingomyelin phosphodiesterase activity"/>
    <property type="evidence" value="ECO:0007669"/>
    <property type="project" value="InterPro"/>
</dbReference>
<name>A0A0J9SRQ5_PLAV1</name>
<dbReference type="Pfam" id="PF22669">
    <property type="entry name" value="Exo_endo_phos2"/>
    <property type="match status" value="1"/>
</dbReference>
<dbReference type="InterPro" id="IPR036691">
    <property type="entry name" value="Endo/exonu/phosph_ase_sf"/>
</dbReference>